<dbReference type="PANTHER" id="PTHR12460">
    <property type="entry name" value="CYCLIN-DEPENDENT KINASE INHIBITOR-RELATED PROTEIN"/>
    <property type="match status" value="1"/>
</dbReference>
<dbReference type="SUPFAM" id="SSF48464">
    <property type="entry name" value="ENTH/VHS domain"/>
    <property type="match status" value="1"/>
</dbReference>
<keyword evidence="7" id="KW-1185">Reference proteome</keyword>
<feature type="compositionally biased region" description="Basic and acidic residues" evidence="4">
    <location>
        <begin position="374"/>
        <end position="383"/>
    </location>
</feature>
<sequence length="900" mass="98319">MSQTTTTTTTATATSTAATKTEMSKTSEIFDEELFETRLEALKDTQECIQQMSNWCLQHRINHKKIIQCWLNVFKRVRVDHRLVLFYLANDVIQYSKRKRYEFVECWATALQRATTMVRDERVKGKILRIFKIWEQREIYNEEFLSDLSGLLNIAPPKKAPASTDPSNEYQNATLIAQVRECVELAEATDKSMKKLPKPPNFEIEAIKQQLKDKSHSGDIEKELERCVAFINAYNKNLQNEIKSRKSVVETIEAAKKFYEHQGREVKVVASAYKSFGTRIKIVKRKLDEVIPTLSSPIPSPDINAPSPERDADLQLPDENNSPLGVNKAILGTLLYSSSDFSVPQNLFSGSGLNGFASYLDGGQLPFDINDFKRESSGKDRGSAIEVIGSRSDDESYTPNASYYKPEPLSSSSYSNNNANGNSGSAIPGLGGGGGNGSSDEYNPSQVQSGYGGVLPPPAPPIFGGTTQEYAPPPPPHLGYGQTESQYTPAPLNSNPMAPPPPMPPAISSTGSVDDFNSTWDMSMTWTPLDNSLNSSGASSSYTTPSQSTPHSPPHFERKGSSAPIEYSEHHNVSGLGAQDVDHRTVQLPPAFNFRPKSALSDEQTRQLVDIDHRNLISLTGSPGGAEKDFGGAGGDVDYRTAPTKKAEEAGSAIRSLGNNSPMMAPPGSYVKKTSSPQKSNASSSSESDRVDGSARYDPADMVIDMDMSDEDLEESQLELNANPEQLQLENTDGELDANGVLTPRPVLLETPQEFQWDANNSFIGATGAGNMQDMQAADAQQQQQQQPPLPPQQQSWNQMQPPIPWNGNESNNGPAGVPPPPPRPPFTGGPFPFQAFGNSPDNMSRGRGRGRGWSGPYRPNYQRMPGPFDGGPGPRPFFRGGGPMRGGGGRGRMRGKPWM</sequence>
<feature type="compositionally biased region" description="Low complexity" evidence="4">
    <location>
        <begin position="772"/>
        <end position="787"/>
    </location>
</feature>
<dbReference type="CDD" id="cd16981">
    <property type="entry name" value="CID_RPRD_like"/>
    <property type="match status" value="1"/>
</dbReference>
<feature type="compositionally biased region" description="Low complexity" evidence="4">
    <location>
        <begin position="674"/>
        <end position="686"/>
    </location>
</feature>
<feature type="region of interest" description="Disordered" evidence="4">
    <location>
        <begin position="618"/>
        <end position="740"/>
    </location>
</feature>
<dbReference type="Gene3D" id="1.25.40.90">
    <property type="match status" value="1"/>
</dbReference>
<dbReference type="SMART" id="SM00582">
    <property type="entry name" value="RPR"/>
    <property type="match status" value="1"/>
</dbReference>
<dbReference type="GO" id="GO:0097550">
    <property type="term" value="C:transcription preinitiation complex"/>
    <property type="evidence" value="ECO:0007669"/>
    <property type="project" value="UniProtKB-ARBA"/>
</dbReference>
<evidence type="ECO:0000256" key="3">
    <source>
        <dbReference type="ARBA" id="ARBA00034310"/>
    </source>
</evidence>
<dbReference type="Gene3D" id="6.10.250.2560">
    <property type="match status" value="1"/>
</dbReference>
<feature type="compositionally biased region" description="Low complexity" evidence="4">
    <location>
        <begin position="829"/>
        <end position="838"/>
    </location>
</feature>
<feature type="compositionally biased region" description="Low complexity" evidence="4">
    <location>
        <begin position="1"/>
        <end position="21"/>
    </location>
</feature>
<keyword evidence="2" id="KW-0539">Nucleus</keyword>
<dbReference type="GO" id="GO:0042802">
    <property type="term" value="F:identical protein binding"/>
    <property type="evidence" value="ECO:0007669"/>
    <property type="project" value="UniProtKB-ARBA"/>
</dbReference>
<feature type="region of interest" description="Disordered" evidence="4">
    <location>
        <begin position="1"/>
        <end position="25"/>
    </location>
</feature>
<dbReference type="Pfam" id="PF04818">
    <property type="entry name" value="CID"/>
    <property type="match status" value="1"/>
</dbReference>
<dbReference type="FunCoup" id="A0A0Q9WBD8">
    <property type="interactions" value="277"/>
</dbReference>
<organism evidence="6 7">
    <name type="scientific">Drosophila virilis</name>
    <name type="common">Fruit fly</name>
    <dbReference type="NCBI Taxonomy" id="7244"/>
    <lineage>
        <taxon>Eukaryota</taxon>
        <taxon>Metazoa</taxon>
        <taxon>Ecdysozoa</taxon>
        <taxon>Arthropoda</taxon>
        <taxon>Hexapoda</taxon>
        <taxon>Insecta</taxon>
        <taxon>Pterygota</taxon>
        <taxon>Neoptera</taxon>
        <taxon>Endopterygota</taxon>
        <taxon>Diptera</taxon>
        <taxon>Brachycera</taxon>
        <taxon>Muscomorpha</taxon>
        <taxon>Ephydroidea</taxon>
        <taxon>Drosophilidae</taxon>
        <taxon>Drosophila</taxon>
    </lineage>
</organism>
<feature type="compositionally biased region" description="Low complexity" evidence="4">
    <location>
        <begin position="532"/>
        <end position="550"/>
    </location>
</feature>
<dbReference type="STRING" id="7244.A0A0Q9WBD8"/>
<feature type="compositionally biased region" description="Acidic residues" evidence="4">
    <location>
        <begin position="707"/>
        <end position="717"/>
    </location>
</feature>
<dbReference type="InParanoid" id="A0A0Q9WBD8"/>
<dbReference type="GO" id="GO:0000993">
    <property type="term" value="F:RNA polymerase II complex binding"/>
    <property type="evidence" value="ECO:0007669"/>
    <property type="project" value="TreeGrafter"/>
</dbReference>
<gene>
    <name evidence="6" type="primary">Dvir\GJ17766</name>
    <name evidence="6" type="ORF">Dvir_GJ17766</name>
</gene>
<comment type="similarity">
    <text evidence="3">Belongs to the UPF0400 (RTT103) family.</text>
</comment>
<accession>A0A0Q9WBD8</accession>
<dbReference type="GO" id="GO:0005654">
    <property type="term" value="C:nucleoplasm"/>
    <property type="evidence" value="ECO:0007669"/>
    <property type="project" value="UniProtKB-ARBA"/>
</dbReference>
<feature type="compositionally biased region" description="Low complexity" evidence="4">
    <location>
        <begin position="410"/>
        <end position="428"/>
    </location>
</feature>
<feature type="compositionally biased region" description="Polar residues" evidence="4">
    <location>
        <begin position="440"/>
        <end position="449"/>
    </location>
</feature>
<feature type="compositionally biased region" description="Basic and acidic residues" evidence="4">
    <location>
        <begin position="687"/>
        <end position="699"/>
    </location>
</feature>
<feature type="region of interest" description="Disordered" evidence="4">
    <location>
        <begin position="295"/>
        <end position="317"/>
    </location>
</feature>
<feature type="compositionally biased region" description="Pro residues" evidence="4">
    <location>
        <begin position="817"/>
        <end position="828"/>
    </location>
</feature>
<feature type="region of interest" description="Disordered" evidence="4">
    <location>
        <begin position="374"/>
        <end position="605"/>
    </location>
</feature>
<proteinExistence type="inferred from homology"/>
<dbReference type="FunFam" id="1.25.40.90:FF:000007">
    <property type="entry name" value="Regulation of nuclear pre-mRNA domain-containing protein 1B"/>
    <property type="match status" value="1"/>
</dbReference>
<evidence type="ECO:0000256" key="2">
    <source>
        <dbReference type="ARBA" id="ARBA00023242"/>
    </source>
</evidence>
<evidence type="ECO:0000259" key="5">
    <source>
        <dbReference type="PROSITE" id="PS51391"/>
    </source>
</evidence>
<comment type="subcellular location">
    <subcellularLocation>
        <location evidence="1">Nucleus</location>
    </subcellularLocation>
</comment>
<feature type="compositionally biased region" description="Polar residues" evidence="4">
    <location>
        <begin position="507"/>
        <end position="531"/>
    </location>
</feature>
<dbReference type="PROSITE" id="PS51391">
    <property type="entry name" value="CID"/>
    <property type="match status" value="1"/>
</dbReference>
<dbReference type="InterPro" id="IPR008942">
    <property type="entry name" value="ENTH_VHS"/>
</dbReference>
<dbReference type="Proteomes" id="UP000008792">
    <property type="component" value="Unassembled WGS sequence"/>
</dbReference>
<feature type="region of interest" description="Disordered" evidence="4">
    <location>
        <begin position="761"/>
        <end position="900"/>
    </location>
</feature>
<dbReference type="InterPro" id="IPR006569">
    <property type="entry name" value="CID_dom"/>
</dbReference>
<reference evidence="6 7" key="1">
    <citation type="journal article" date="2007" name="Nature">
        <title>Evolution of genes and genomes on the Drosophila phylogeny.</title>
        <authorList>
            <consortium name="Drosophila 12 Genomes Consortium"/>
            <person name="Clark A.G."/>
            <person name="Eisen M.B."/>
            <person name="Smith D.R."/>
            <person name="Bergman C.M."/>
            <person name="Oliver B."/>
            <person name="Markow T.A."/>
            <person name="Kaufman T.C."/>
            <person name="Kellis M."/>
            <person name="Gelbart W."/>
            <person name="Iyer V.N."/>
            <person name="Pollard D.A."/>
            <person name="Sackton T.B."/>
            <person name="Larracuente A.M."/>
            <person name="Singh N.D."/>
            <person name="Abad J.P."/>
            <person name="Abt D.N."/>
            <person name="Adryan B."/>
            <person name="Aguade M."/>
            <person name="Akashi H."/>
            <person name="Anderson W.W."/>
            <person name="Aquadro C.F."/>
            <person name="Ardell D.H."/>
            <person name="Arguello R."/>
            <person name="Artieri C.G."/>
            <person name="Barbash D.A."/>
            <person name="Barker D."/>
            <person name="Barsanti P."/>
            <person name="Batterham P."/>
            <person name="Batzoglou S."/>
            <person name="Begun D."/>
            <person name="Bhutkar A."/>
            <person name="Blanco E."/>
            <person name="Bosak S.A."/>
            <person name="Bradley R.K."/>
            <person name="Brand A.D."/>
            <person name="Brent M.R."/>
            <person name="Brooks A.N."/>
            <person name="Brown R.H."/>
            <person name="Butlin R.K."/>
            <person name="Caggese C."/>
            <person name="Calvi B.R."/>
            <person name="Bernardo de Carvalho A."/>
            <person name="Caspi A."/>
            <person name="Castrezana S."/>
            <person name="Celniker S.E."/>
            <person name="Chang J.L."/>
            <person name="Chapple C."/>
            <person name="Chatterji S."/>
            <person name="Chinwalla A."/>
            <person name="Civetta A."/>
            <person name="Clifton S.W."/>
            <person name="Comeron J.M."/>
            <person name="Costello J.C."/>
            <person name="Coyne J.A."/>
            <person name="Daub J."/>
            <person name="David R.G."/>
            <person name="Delcher A.L."/>
            <person name="Delehaunty K."/>
            <person name="Do C.B."/>
            <person name="Ebling H."/>
            <person name="Edwards K."/>
            <person name="Eickbush T."/>
            <person name="Evans J.D."/>
            <person name="Filipski A."/>
            <person name="Findeiss S."/>
            <person name="Freyhult E."/>
            <person name="Fulton L."/>
            <person name="Fulton R."/>
            <person name="Garcia A.C."/>
            <person name="Gardiner A."/>
            <person name="Garfield D.A."/>
            <person name="Garvin B.E."/>
            <person name="Gibson G."/>
            <person name="Gilbert D."/>
            <person name="Gnerre S."/>
            <person name="Godfrey J."/>
            <person name="Good R."/>
            <person name="Gotea V."/>
            <person name="Gravely B."/>
            <person name="Greenberg A.J."/>
            <person name="Griffiths-Jones S."/>
            <person name="Gross S."/>
            <person name="Guigo R."/>
            <person name="Gustafson E.A."/>
            <person name="Haerty W."/>
            <person name="Hahn M.W."/>
            <person name="Halligan D.L."/>
            <person name="Halpern A.L."/>
            <person name="Halter G.M."/>
            <person name="Han M.V."/>
            <person name="Heger A."/>
            <person name="Hillier L."/>
            <person name="Hinrichs A.S."/>
            <person name="Holmes I."/>
            <person name="Hoskins R.A."/>
            <person name="Hubisz M.J."/>
            <person name="Hultmark D."/>
            <person name="Huntley M.A."/>
            <person name="Jaffe D.B."/>
            <person name="Jagadeeshan S."/>
            <person name="Jeck W.R."/>
            <person name="Johnson J."/>
            <person name="Jones C.D."/>
            <person name="Jordan W.C."/>
            <person name="Karpen G.H."/>
            <person name="Kataoka E."/>
            <person name="Keightley P.D."/>
            <person name="Kheradpour P."/>
            <person name="Kirkness E.F."/>
            <person name="Koerich L.B."/>
            <person name="Kristiansen K."/>
            <person name="Kudrna D."/>
            <person name="Kulathinal R.J."/>
            <person name="Kumar S."/>
            <person name="Kwok R."/>
            <person name="Lander E."/>
            <person name="Langley C.H."/>
            <person name="Lapoint R."/>
            <person name="Lazzaro B.P."/>
            <person name="Lee S.J."/>
            <person name="Levesque L."/>
            <person name="Li R."/>
            <person name="Lin C.F."/>
            <person name="Lin M.F."/>
            <person name="Lindblad-Toh K."/>
            <person name="Llopart A."/>
            <person name="Long M."/>
            <person name="Low L."/>
            <person name="Lozovsky E."/>
            <person name="Lu J."/>
            <person name="Luo M."/>
            <person name="Machado C.A."/>
            <person name="Makalowski W."/>
            <person name="Marzo M."/>
            <person name="Matsuda M."/>
            <person name="Matzkin L."/>
            <person name="McAllister B."/>
            <person name="McBride C.S."/>
            <person name="McKernan B."/>
            <person name="McKernan K."/>
            <person name="Mendez-Lago M."/>
            <person name="Minx P."/>
            <person name="Mollenhauer M.U."/>
            <person name="Montooth K."/>
            <person name="Mount S.M."/>
            <person name="Mu X."/>
            <person name="Myers E."/>
            <person name="Negre B."/>
            <person name="Newfeld S."/>
            <person name="Nielsen R."/>
            <person name="Noor M.A."/>
            <person name="O'Grady P."/>
            <person name="Pachter L."/>
            <person name="Papaceit M."/>
            <person name="Parisi M.J."/>
            <person name="Parisi M."/>
            <person name="Parts L."/>
            <person name="Pedersen J.S."/>
            <person name="Pesole G."/>
            <person name="Phillippy A.M."/>
            <person name="Ponting C.P."/>
            <person name="Pop M."/>
            <person name="Porcelli D."/>
            <person name="Powell J.R."/>
            <person name="Prohaska S."/>
            <person name="Pruitt K."/>
            <person name="Puig M."/>
            <person name="Quesneville H."/>
            <person name="Ram K.R."/>
            <person name="Rand D."/>
            <person name="Rasmussen M.D."/>
            <person name="Reed L.K."/>
            <person name="Reenan R."/>
            <person name="Reily A."/>
            <person name="Remington K.A."/>
            <person name="Rieger T.T."/>
            <person name="Ritchie M.G."/>
            <person name="Robin C."/>
            <person name="Rogers Y.H."/>
            <person name="Rohde C."/>
            <person name="Rozas J."/>
            <person name="Rubenfield M.J."/>
            <person name="Ruiz A."/>
            <person name="Russo S."/>
            <person name="Salzberg S.L."/>
            <person name="Sanchez-Gracia A."/>
            <person name="Saranga D.J."/>
            <person name="Sato H."/>
            <person name="Schaeffer S.W."/>
            <person name="Schatz M.C."/>
            <person name="Schlenke T."/>
            <person name="Schwartz R."/>
            <person name="Segarra C."/>
            <person name="Singh R.S."/>
            <person name="Sirot L."/>
            <person name="Sirota M."/>
            <person name="Sisneros N.B."/>
            <person name="Smith C.D."/>
            <person name="Smith T.F."/>
            <person name="Spieth J."/>
            <person name="Stage D.E."/>
            <person name="Stark A."/>
            <person name="Stephan W."/>
            <person name="Strausberg R.L."/>
            <person name="Strempel S."/>
            <person name="Sturgill D."/>
            <person name="Sutton G."/>
            <person name="Sutton G.G."/>
            <person name="Tao W."/>
            <person name="Teichmann S."/>
            <person name="Tobari Y.N."/>
            <person name="Tomimura Y."/>
            <person name="Tsolas J.M."/>
            <person name="Valente V.L."/>
            <person name="Venter E."/>
            <person name="Venter J.C."/>
            <person name="Vicario S."/>
            <person name="Vieira F.G."/>
            <person name="Vilella A.J."/>
            <person name="Villasante A."/>
            <person name="Walenz B."/>
            <person name="Wang J."/>
            <person name="Wasserman M."/>
            <person name="Watts T."/>
            <person name="Wilson D."/>
            <person name="Wilson R.K."/>
            <person name="Wing R.A."/>
            <person name="Wolfner M.F."/>
            <person name="Wong A."/>
            <person name="Wong G.K."/>
            <person name="Wu C.I."/>
            <person name="Wu G."/>
            <person name="Yamamoto D."/>
            <person name="Yang H.P."/>
            <person name="Yang S.P."/>
            <person name="Yorke J.A."/>
            <person name="Yoshida K."/>
            <person name="Zdobnov E."/>
            <person name="Zhang P."/>
            <person name="Zhang Y."/>
            <person name="Zimin A.V."/>
            <person name="Baldwin J."/>
            <person name="Abdouelleil A."/>
            <person name="Abdulkadir J."/>
            <person name="Abebe A."/>
            <person name="Abera B."/>
            <person name="Abreu J."/>
            <person name="Acer S.C."/>
            <person name="Aftuck L."/>
            <person name="Alexander A."/>
            <person name="An P."/>
            <person name="Anderson E."/>
            <person name="Anderson S."/>
            <person name="Arachi H."/>
            <person name="Azer M."/>
            <person name="Bachantsang P."/>
            <person name="Barry A."/>
            <person name="Bayul T."/>
            <person name="Berlin A."/>
            <person name="Bessette D."/>
            <person name="Bloom T."/>
            <person name="Blye J."/>
            <person name="Boguslavskiy L."/>
            <person name="Bonnet C."/>
            <person name="Boukhgalter B."/>
            <person name="Bourzgui I."/>
            <person name="Brown A."/>
            <person name="Cahill P."/>
            <person name="Channer S."/>
            <person name="Cheshatsang Y."/>
            <person name="Chuda L."/>
            <person name="Citroen M."/>
            <person name="Collymore A."/>
            <person name="Cooke P."/>
            <person name="Costello M."/>
            <person name="D'Aco K."/>
            <person name="Daza R."/>
            <person name="De Haan G."/>
            <person name="DeGray S."/>
            <person name="DeMaso C."/>
            <person name="Dhargay N."/>
            <person name="Dooley K."/>
            <person name="Dooley E."/>
            <person name="Doricent M."/>
            <person name="Dorje P."/>
            <person name="Dorjee K."/>
            <person name="Dupes A."/>
            <person name="Elong R."/>
            <person name="Falk J."/>
            <person name="Farina A."/>
            <person name="Faro S."/>
            <person name="Ferguson D."/>
            <person name="Fisher S."/>
            <person name="Foley C.D."/>
            <person name="Franke A."/>
            <person name="Friedrich D."/>
            <person name="Gadbois L."/>
            <person name="Gearin G."/>
            <person name="Gearin C.R."/>
            <person name="Giannoukos G."/>
            <person name="Goode T."/>
            <person name="Graham J."/>
            <person name="Grandbois E."/>
            <person name="Grewal S."/>
            <person name="Gyaltsen K."/>
            <person name="Hafez N."/>
            <person name="Hagos B."/>
            <person name="Hall J."/>
            <person name="Henson C."/>
            <person name="Hollinger A."/>
            <person name="Honan T."/>
            <person name="Huard M.D."/>
            <person name="Hughes L."/>
            <person name="Hurhula B."/>
            <person name="Husby M.E."/>
            <person name="Kamat A."/>
            <person name="Kanga B."/>
            <person name="Kashin S."/>
            <person name="Khazanovich D."/>
            <person name="Kisner P."/>
            <person name="Lance K."/>
            <person name="Lara M."/>
            <person name="Lee W."/>
            <person name="Lennon N."/>
            <person name="Letendre F."/>
            <person name="LeVine R."/>
            <person name="Lipovsky A."/>
            <person name="Liu X."/>
            <person name="Liu J."/>
            <person name="Liu S."/>
            <person name="Lokyitsang T."/>
            <person name="Lokyitsang Y."/>
            <person name="Lubonja R."/>
            <person name="Lui A."/>
            <person name="MacDonald P."/>
            <person name="Magnisalis V."/>
            <person name="Maru K."/>
            <person name="Matthews C."/>
            <person name="McCusker W."/>
            <person name="McDonough S."/>
            <person name="Mehta T."/>
            <person name="Meldrim J."/>
            <person name="Meneus L."/>
            <person name="Mihai O."/>
            <person name="Mihalev A."/>
            <person name="Mihova T."/>
            <person name="Mittelman R."/>
            <person name="Mlenga V."/>
            <person name="Montmayeur A."/>
            <person name="Mulrain L."/>
            <person name="Navidi A."/>
            <person name="Naylor J."/>
            <person name="Negash T."/>
            <person name="Nguyen T."/>
            <person name="Nguyen N."/>
            <person name="Nicol R."/>
            <person name="Norbu C."/>
            <person name="Norbu N."/>
            <person name="Novod N."/>
            <person name="O'Neill B."/>
            <person name="Osman S."/>
            <person name="Markiewicz E."/>
            <person name="Oyono O.L."/>
            <person name="Patti C."/>
            <person name="Phunkhang P."/>
            <person name="Pierre F."/>
            <person name="Priest M."/>
            <person name="Raghuraman S."/>
            <person name="Rege F."/>
            <person name="Reyes R."/>
            <person name="Rise C."/>
            <person name="Rogov P."/>
            <person name="Ross K."/>
            <person name="Ryan E."/>
            <person name="Settipalli S."/>
            <person name="Shea T."/>
            <person name="Sherpa N."/>
            <person name="Shi L."/>
            <person name="Shih D."/>
            <person name="Sparrow T."/>
            <person name="Spaulding J."/>
            <person name="Stalker J."/>
            <person name="Stange-Thomann N."/>
            <person name="Stavropoulos S."/>
            <person name="Stone C."/>
            <person name="Strader C."/>
            <person name="Tesfaye S."/>
            <person name="Thomson T."/>
            <person name="Thoulutsang Y."/>
            <person name="Thoulutsang D."/>
            <person name="Topham K."/>
            <person name="Topping I."/>
            <person name="Tsamla T."/>
            <person name="Vassiliev H."/>
            <person name="Vo A."/>
            <person name="Wangchuk T."/>
            <person name="Wangdi T."/>
            <person name="Weiand M."/>
            <person name="Wilkinson J."/>
            <person name="Wilson A."/>
            <person name="Yadav S."/>
            <person name="Young G."/>
            <person name="Yu Q."/>
            <person name="Zembek L."/>
            <person name="Zhong D."/>
            <person name="Zimmer A."/>
            <person name="Zwirko Z."/>
            <person name="Jaffe D.B."/>
            <person name="Alvarez P."/>
            <person name="Brockman W."/>
            <person name="Butler J."/>
            <person name="Chin C."/>
            <person name="Gnerre S."/>
            <person name="Grabherr M."/>
            <person name="Kleber M."/>
            <person name="Mauceli E."/>
            <person name="MacCallum I."/>
        </authorList>
    </citation>
    <scope>NUCLEOTIDE SEQUENCE [LARGE SCALE GENOMIC DNA]</scope>
    <source>
        <strain evidence="7">Tucson 15010-1051.87</strain>
    </source>
</reference>
<dbReference type="GO" id="GO:0001111">
    <property type="term" value="P:RNA polymerase II promoter clearance"/>
    <property type="evidence" value="ECO:0007669"/>
    <property type="project" value="UniProtKB-ARBA"/>
</dbReference>
<evidence type="ECO:0000256" key="4">
    <source>
        <dbReference type="SAM" id="MobiDB-lite"/>
    </source>
</evidence>
<evidence type="ECO:0000313" key="7">
    <source>
        <dbReference type="Proteomes" id="UP000008792"/>
    </source>
</evidence>
<feature type="compositionally biased region" description="Gly residues" evidence="4">
    <location>
        <begin position="880"/>
        <end position="891"/>
    </location>
</feature>
<dbReference type="SMR" id="A0A0Q9WBD8"/>
<feature type="domain" description="CID" evidence="5">
    <location>
        <begin position="27"/>
        <end position="156"/>
    </location>
</feature>
<dbReference type="OrthoDB" id="10069473at2759"/>
<dbReference type="EMBL" id="CH940649">
    <property type="protein sequence ID" value="KRF81961.1"/>
    <property type="molecule type" value="Genomic_DNA"/>
</dbReference>
<dbReference type="AlphaFoldDB" id="A0A0Q9WBD8"/>
<protein>
    <submittedName>
        <fullName evidence="6">Uncharacterized protein, isoform B</fullName>
    </submittedName>
</protein>
<dbReference type="GO" id="GO:0031124">
    <property type="term" value="P:mRNA 3'-end processing"/>
    <property type="evidence" value="ECO:0007669"/>
    <property type="project" value="TreeGrafter"/>
</dbReference>
<evidence type="ECO:0000256" key="1">
    <source>
        <dbReference type="ARBA" id="ARBA00004123"/>
    </source>
</evidence>
<dbReference type="PANTHER" id="PTHR12460:SF40">
    <property type="entry name" value="REGULATION OF NUCLEAR PRE-MRNA DOMAIN-CONTAINING PROTEIN 2"/>
    <property type="match status" value="1"/>
</dbReference>
<name>A0A0Q9WBD8_DROVI</name>
<evidence type="ECO:0000313" key="6">
    <source>
        <dbReference type="EMBL" id="KRF81961.1"/>
    </source>
</evidence>